<feature type="region of interest" description="Disordered" evidence="1">
    <location>
        <begin position="657"/>
        <end position="741"/>
    </location>
</feature>
<proteinExistence type="predicted"/>
<feature type="compositionally biased region" description="Polar residues" evidence="1">
    <location>
        <begin position="153"/>
        <end position="162"/>
    </location>
</feature>
<feature type="compositionally biased region" description="Low complexity" evidence="1">
    <location>
        <begin position="485"/>
        <end position="495"/>
    </location>
</feature>
<comment type="caution">
    <text evidence="2">The sequence shown here is derived from an EMBL/GenBank/DDBJ whole genome shotgun (WGS) entry which is preliminary data.</text>
</comment>
<feature type="compositionally biased region" description="Basic residues" evidence="1">
    <location>
        <begin position="206"/>
        <end position="216"/>
    </location>
</feature>
<feature type="compositionally biased region" description="Polar residues" evidence="1">
    <location>
        <begin position="543"/>
        <end position="555"/>
    </location>
</feature>
<feature type="compositionally biased region" description="Low complexity" evidence="1">
    <location>
        <begin position="662"/>
        <end position="672"/>
    </location>
</feature>
<feature type="region of interest" description="Disordered" evidence="1">
    <location>
        <begin position="325"/>
        <end position="411"/>
    </location>
</feature>
<feature type="region of interest" description="Disordered" evidence="1">
    <location>
        <begin position="604"/>
        <end position="636"/>
    </location>
</feature>
<feature type="compositionally biased region" description="Polar residues" evidence="1">
    <location>
        <begin position="513"/>
        <end position="526"/>
    </location>
</feature>
<dbReference type="OrthoDB" id="5244050at2759"/>
<name>A0A9P7YTZ7_9HELO</name>
<gene>
    <name evidence="2" type="ORF">BJ875DRAFT_436852</name>
</gene>
<feature type="compositionally biased region" description="Basic and acidic residues" evidence="1">
    <location>
        <begin position="435"/>
        <end position="464"/>
    </location>
</feature>
<feature type="compositionally biased region" description="Low complexity" evidence="1">
    <location>
        <begin position="236"/>
        <end position="250"/>
    </location>
</feature>
<feature type="compositionally biased region" description="Polar residues" evidence="1">
    <location>
        <begin position="78"/>
        <end position="88"/>
    </location>
</feature>
<dbReference type="Proteomes" id="UP000824998">
    <property type="component" value="Unassembled WGS sequence"/>
</dbReference>
<sequence length="770" mass="84302">MGRTSKFSFPLPGRKYNTTKDTPAPLKLNSPGPSLSKAQRVLGTHDINIDSPTKEEHPSWKPPGSRSSRMSISISESTNDNESLNGSLSDRWEHESGVLPKSRKLRGKASSTLLGQSYGDEGTSTGSMSRHLRNEDSNATLKSHYDRQKSPLAISQQTSASSARDAALRKGHPSVIHRSPLLQVDSFDRYETHLEKTVGPTDDAFHRHKTESKKKPTMLDLSMLFPRPRKHGGRSSGSSIGTPSTSSVSTNASNPSENTRRSRLSKSRSKESLQSQQSQEASIRSSQSHDPRQHRQTNGTLHNLCNHYEQVPLFSPRMDSISESGVLHRASCRTQDDERLTKQQNSSRLSRDGENVADSTRKAAFSWKNVRSSMVPQGREIPIPPSGPSRPTSISSRASKTSRHTNASGLSNSDLKLKSVLSLSSDSEGDVFEQDGGRNAKTSMEKRLRDSSRGGTKGSKDSRTRQSRQSPPSGGLSPRSYKPRTPAAAPTSASANAHLVVPGKYSAPLSPPWSESNEAPTRSASNRAEPRQSSQKEKRTPRKSTSVTSGRSSQQPTPPISPCSVEFRQISERTSRYMAVTRQEEALLEALRLKRARMREEIIEEHEISKSPPRSRDKDVLGYLEPSSLSTSRDIPDERQRVLLYLDTPVAEAHRIDVAEPSPDLSDFLSFGSDDDSTPRGSWGPPPKSQAPPDSNITAARAGDIKISPSTPPSAVRLSAVGGFKGDGRLDAPGRKKRNDGVRFAQDAKLANSQDFLMDESETEGTWGRA</sequence>
<evidence type="ECO:0000313" key="2">
    <source>
        <dbReference type="EMBL" id="KAG9239043.1"/>
    </source>
</evidence>
<protein>
    <submittedName>
        <fullName evidence="2">Uncharacterized protein</fullName>
    </submittedName>
</protein>
<dbReference type="EMBL" id="MU251362">
    <property type="protein sequence ID" value="KAG9239043.1"/>
    <property type="molecule type" value="Genomic_DNA"/>
</dbReference>
<keyword evidence="3" id="KW-1185">Reference proteome</keyword>
<evidence type="ECO:0000256" key="1">
    <source>
        <dbReference type="SAM" id="MobiDB-lite"/>
    </source>
</evidence>
<dbReference type="AlphaFoldDB" id="A0A9P7YTZ7"/>
<feature type="region of interest" description="Disordered" evidence="1">
    <location>
        <begin position="198"/>
        <end position="303"/>
    </location>
</feature>
<accession>A0A9P7YTZ7</accession>
<evidence type="ECO:0000313" key="3">
    <source>
        <dbReference type="Proteomes" id="UP000824998"/>
    </source>
</evidence>
<feature type="compositionally biased region" description="Polar residues" evidence="1">
    <location>
        <begin position="389"/>
        <end position="409"/>
    </location>
</feature>
<feature type="compositionally biased region" description="Basic and acidic residues" evidence="1">
    <location>
        <begin position="604"/>
        <end position="620"/>
    </location>
</feature>
<reference evidence="2" key="1">
    <citation type="journal article" date="2021" name="IMA Fungus">
        <title>Genomic characterization of three marine fungi, including Emericellopsis atlantica sp. nov. with signatures of a generalist lifestyle and marine biomass degradation.</title>
        <authorList>
            <person name="Hagestad O.C."/>
            <person name="Hou L."/>
            <person name="Andersen J.H."/>
            <person name="Hansen E.H."/>
            <person name="Altermark B."/>
            <person name="Li C."/>
            <person name="Kuhnert E."/>
            <person name="Cox R.J."/>
            <person name="Crous P.W."/>
            <person name="Spatafora J.W."/>
            <person name="Lail K."/>
            <person name="Amirebrahimi M."/>
            <person name="Lipzen A."/>
            <person name="Pangilinan J."/>
            <person name="Andreopoulos W."/>
            <person name="Hayes R.D."/>
            <person name="Ng V."/>
            <person name="Grigoriev I.V."/>
            <person name="Jackson S.A."/>
            <person name="Sutton T.D.S."/>
            <person name="Dobson A.D.W."/>
            <person name="Rama T."/>
        </authorList>
    </citation>
    <scope>NUCLEOTIDE SEQUENCE</scope>
    <source>
        <strain evidence="2">TRa018bII</strain>
    </source>
</reference>
<feature type="compositionally biased region" description="Basic and acidic residues" evidence="1">
    <location>
        <begin position="528"/>
        <end position="538"/>
    </location>
</feature>
<feature type="compositionally biased region" description="Low complexity" evidence="1">
    <location>
        <begin position="65"/>
        <end position="77"/>
    </location>
</feature>
<feature type="region of interest" description="Disordered" evidence="1">
    <location>
        <begin position="423"/>
        <end position="564"/>
    </location>
</feature>
<organism evidence="2 3">
    <name type="scientific">Amylocarpus encephaloides</name>
    <dbReference type="NCBI Taxonomy" id="45428"/>
    <lineage>
        <taxon>Eukaryota</taxon>
        <taxon>Fungi</taxon>
        <taxon>Dikarya</taxon>
        <taxon>Ascomycota</taxon>
        <taxon>Pezizomycotina</taxon>
        <taxon>Leotiomycetes</taxon>
        <taxon>Helotiales</taxon>
        <taxon>Helotiales incertae sedis</taxon>
        <taxon>Amylocarpus</taxon>
    </lineage>
</organism>
<feature type="region of interest" description="Disordered" evidence="1">
    <location>
        <begin position="1"/>
        <end position="177"/>
    </location>
</feature>